<dbReference type="Gene3D" id="1.10.3720.10">
    <property type="entry name" value="MetI-like"/>
    <property type="match status" value="1"/>
</dbReference>
<sequence length="261" mass="27009">MTASRQDIRPLTSAFAIRRFRPTLEAPVNDIGTAAATAIDLVVTADPALARIVLLSLRVSLTALLIAALVGLPLGALLAVARFPGRGLVLSVLNALMGLPPVVAGLLIYLLLSRSGPLGPLGLLFTPTAMIIAQAVLIAPILAALSREVLEGLWEEYAEQLRSFGAGRLRAVPTLLWDGRFALLTVLLAGFGRASAEVGAVMIVGGNIDGFTRVMTTAIALETSAGNLPLALALGMVLMAIVLLLNAAAQATRQVAQRAGA</sequence>
<evidence type="ECO:0000259" key="6">
    <source>
        <dbReference type="PROSITE" id="PS50928"/>
    </source>
</evidence>
<comment type="caution">
    <text evidence="7">The sequence shown here is derived from an EMBL/GenBank/DDBJ whole genome shotgun (WGS) entry which is preliminary data.</text>
</comment>
<keyword evidence="2 5" id="KW-0812">Transmembrane</keyword>
<accession>A0ABS4AXX7</accession>
<feature type="transmembrane region" description="Helical" evidence="5">
    <location>
        <begin position="59"/>
        <end position="81"/>
    </location>
</feature>
<dbReference type="PROSITE" id="PS50928">
    <property type="entry name" value="ABC_TM1"/>
    <property type="match status" value="1"/>
</dbReference>
<feature type="transmembrane region" description="Helical" evidence="5">
    <location>
        <begin position="124"/>
        <end position="145"/>
    </location>
</feature>
<gene>
    <name evidence="7" type="ORF">J5Y09_20050</name>
</gene>
<evidence type="ECO:0000313" key="7">
    <source>
        <dbReference type="EMBL" id="MBP0466230.1"/>
    </source>
</evidence>
<organism evidence="7 8">
    <name type="scientific">Roseomonas nitratireducens</name>
    <dbReference type="NCBI Taxonomy" id="2820810"/>
    <lineage>
        <taxon>Bacteria</taxon>
        <taxon>Pseudomonadati</taxon>
        <taxon>Pseudomonadota</taxon>
        <taxon>Alphaproteobacteria</taxon>
        <taxon>Acetobacterales</taxon>
        <taxon>Roseomonadaceae</taxon>
        <taxon>Roseomonas</taxon>
    </lineage>
</organism>
<feature type="transmembrane region" description="Helical" evidence="5">
    <location>
        <begin position="228"/>
        <end position="249"/>
    </location>
</feature>
<reference evidence="7 8" key="1">
    <citation type="submission" date="2021-03" db="EMBL/GenBank/DDBJ databases">
        <authorList>
            <person name="So Y."/>
        </authorList>
    </citation>
    <scope>NUCLEOTIDE SEQUENCE [LARGE SCALE GENOMIC DNA]</scope>
    <source>
        <strain evidence="7 8">PWR1</strain>
    </source>
</reference>
<feature type="transmembrane region" description="Helical" evidence="5">
    <location>
        <begin position="181"/>
        <end position="208"/>
    </location>
</feature>
<evidence type="ECO:0000313" key="8">
    <source>
        <dbReference type="Proteomes" id="UP000680815"/>
    </source>
</evidence>
<evidence type="ECO:0000256" key="1">
    <source>
        <dbReference type="ARBA" id="ARBA00004651"/>
    </source>
</evidence>
<name>A0ABS4AXX7_9PROT</name>
<dbReference type="PANTHER" id="PTHR43632">
    <property type="entry name" value="PERMEASE COMPONENT OF TUNGSTATE ABC TRANSPORTER"/>
    <property type="match status" value="1"/>
</dbReference>
<dbReference type="EMBL" id="JAGIYZ010000024">
    <property type="protein sequence ID" value="MBP0466230.1"/>
    <property type="molecule type" value="Genomic_DNA"/>
</dbReference>
<dbReference type="InterPro" id="IPR035906">
    <property type="entry name" value="MetI-like_sf"/>
</dbReference>
<dbReference type="PANTHER" id="PTHR43632:SF1">
    <property type="entry name" value="PERMEASE COMPONENT OF TUNGSTATE ABC TRANSPORTER"/>
    <property type="match status" value="1"/>
</dbReference>
<dbReference type="SUPFAM" id="SSF161098">
    <property type="entry name" value="MetI-like"/>
    <property type="match status" value="1"/>
</dbReference>
<evidence type="ECO:0000256" key="2">
    <source>
        <dbReference type="ARBA" id="ARBA00022692"/>
    </source>
</evidence>
<dbReference type="CDD" id="cd06261">
    <property type="entry name" value="TM_PBP2"/>
    <property type="match status" value="1"/>
</dbReference>
<feature type="domain" description="ABC transmembrane type-1" evidence="6">
    <location>
        <begin position="53"/>
        <end position="249"/>
    </location>
</feature>
<evidence type="ECO:0000256" key="5">
    <source>
        <dbReference type="SAM" id="Phobius"/>
    </source>
</evidence>
<keyword evidence="8" id="KW-1185">Reference proteome</keyword>
<keyword evidence="3 5" id="KW-1133">Transmembrane helix</keyword>
<keyword evidence="4 5" id="KW-0472">Membrane</keyword>
<dbReference type="NCBIfam" id="NF038017">
    <property type="entry name" value="ABC_perm1"/>
    <property type="match status" value="1"/>
</dbReference>
<dbReference type="InterPro" id="IPR049783">
    <property type="entry name" value="ABC_perm_TupB-like"/>
</dbReference>
<feature type="transmembrane region" description="Helical" evidence="5">
    <location>
        <begin position="88"/>
        <end position="112"/>
    </location>
</feature>
<dbReference type="Proteomes" id="UP000680815">
    <property type="component" value="Unassembled WGS sequence"/>
</dbReference>
<comment type="subcellular location">
    <subcellularLocation>
        <location evidence="1">Cell membrane</location>
        <topology evidence="1">Multi-pass membrane protein</topology>
    </subcellularLocation>
</comment>
<protein>
    <submittedName>
        <fullName evidence="7">ABC transporter permease</fullName>
    </submittedName>
</protein>
<proteinExistence type="predicted"/>
<evidence type="ECO:0000256" key="4">
    <source>
        <dbReference type="ARBA" id="ARBA00023136"/>
    </source>
</evidence>
<dbReference type="InterPro" id="IPR000515">
    <property type="entry name" value="MetI-like"/>
</dbReference>
<evidence type="ECO:0000256" key="3">
    <source>
        <dbReference type="ARBA" id="ARBA00022989"/>
    </source>
</evidence>